<keyword evidence="3" id="KW-1185">Reference proteome</keyword>
<dbReference type="Proteomes" id="UP001567537">
    <property type="component" value="Unassembled WGS sequence"/>
</dbReference>
<name>A0ABV4J1U4_9ACTN</name>
<gene>
    <name evidence="2" type="ORF">KYY02_19495</name>
</gene>
<evidence type="ECO:0000256" key="1">
    <source>
        <dbReference type="SAM" id="MobiDB-lite"/>
    </source>
</evidence>
<comment type="caution">
    <text evidence="2">The sequence shown here is derived from an EMBL/GenBank/DDBJ whole genome shotgun (WGS) entry which is preliminary data.</text>
</comment>
<feature type="compositionally biased region" description="Basic and acidic residues" evidence="1">
    <location>
        <begin position="36"/>
        <end position="52"/>
    </location>
</feature>
<evidence type="ECO:0000313" key="2">
    <source>
        <dbReference type="EMBL" id="MEZ3180793.1"/>
    </source>
</evidence>
<feature type="region of interest" description="Disordered" evidence="1">
    <location>
        <begin position="31"/>
        <end position="52"/>
    </location>
</feature>
<protein>
    <submittedName>
        <fullName evidence="2">Uncharacterized protein</fullName>
    </submittedName>
</protein>
<evidence type="ECO:0000313" key="3">
    <source>
        <dbReference type="Proteomes" id="UP001567537"/>
    </source>
</evidence>
<organism evidence="2 3">
    <name type="scientific">Streptomyces pimonensis</name>
    <dbReference type="NCBI Taxonomy" id="2860288"/>
    <lineage>
        <taxon>Bacteria</taxon>
        <taxon>Bacillati</taxon>
        <taxon>Actinomycetota</taxon>
        <taxon>Actinomycetes</taxon>
        <taxon>Kitasatosporales</taxon>
        <taxon>Streptomycetaceae</taxon>
        <taxon>Streptomyces</taxon>
    </lineage>
</organism>
<dbReference type="RefSeq" id="WP_371239696.1">
    <property type="nucleotide sequence ID" value="NZ_JAHWZY010000019.1"/>
</dbReference>
<proteinExistence type="predicted"/>
<reference evidence="2 3" key="1">
    <citation type="journal article" date="2021" name="Res Sq">
        <title>Streptomyces Pimoensis sp. nov., Isolated From the Taklimakan Desert in Xinjiang, China.</title>
        <authorList>
            <person name="Zhang P."/>
            <person name="Luo X."/>
            <person name="Luo X."/>
            <person name="Liu Z."/>
            <person name="Xia Z."/>
            <person name="Wan C."/>
            <person name="zhang L."/>
        </authorList>
    </citation>
    <scope>NUCLEOTIDE SEQUENCE [LARGE SCALE GENOMIC DNA]</scope>
    <source>
        <strain evidence="2 3">TRM75549</strain>
    </source>
</reference>
<sequence>MACNCGKNKTQYEVVDTAGRRVFGPTTYKTTAQAVADREPGREVREVAKGDA</sequence>
<dbReference type="EMBL" id="JAHWZY010000019">
    <property type="protein sequence ID" value="MEZ3180793.1"/>
    <property type="molecule type" value="Genomic_DNA"/>
</dbReference>
<accession>A0ABV4J1U4</accession>